<dbReference type="CDD" id="cd17499">
    <property type="entry name" value="RMtype1_S_CloLW9ORF3270P-TRD1-CR1_like"/>
    <property type="match status" value="1"/>
</dbReference>
<dbReference type="RefSeq" id="WP_115615863.1">
    <property type="nucleotide sequence ID" value="NZ_UFSW01000003.1"/>
</dbReference>
<sequence length="601" mass="68987">MGADHPPQQSPLAMDTAKAIFNESSLKQSYDQNILEAYLKYIEMPSETYHKLRQRQLTWQEIQEAQNEYLVAYRTTILDKISLNRTEEKQNPETTQQQNLKMRKFFDEFSKLEQEKIALFTLLYQQKTLVITAPSDNAKQKIFLGYDWSNRKGAEGIQIQTAGGKLYNDQDRFASNTLAACVREMFTENNASIGEEQKEYATILNTVDMLDFSNINFNYAIRTSMQKKVEVVSKYPLVRLGEVAEIISGQSPESRYYNELGEGLLFYQGKKDFGFIYLEKINIYTSSITKRSTKDDILMSVRAPVGDVNINPFDEICIGRGLAAIRPKLDVIKQRYLFAFIQGNKDLFQGKQGMAFSSISRSELENQKIPLPSLEIQQQIVTECEKIDEEYENSRMKIEEYRAKIAKIFNELEIVRGGVKRFKINELSNILMCRRVMKHQTNSVSGVPFYKIGTFGSKANAFISLELYEEYKEKYPYPKKGQVLISAAGTLGKTVIFDGKPAYFQDSNIVWLDSNENIINNLFLYYALQTVDWKKYSTEGSVIPRIYNNNLGNVEIPVPDLATQEKIISEVSEIEAKIAELQTQMADTEAKKKAILNQYLL</sequence>
<evidence type="ECO:0000313" key="6">
    <source>
        <dbReference type="EMBL" id="SUV40885.1"/>
    </source>
</evidence>
<dbReference type="GO" id="GO:0003677">
    <property type="term" value="F:DNA binding"/>
    <property type="evidence" value="ECO:0007669"/>
    <property type="project" value="UniProtKB-KW"/>
</dbReference>
<organism evidence="6 7">
    <name type="scientific">Avibacterium paragallinarum</name>
    <name type="common">Haemophilus gallinarum</name>
    <dbReference type="NCBI Taxonomy" id="728"/>
    <lineage>
        <taxon>Bacteria</taxon>
        <taxon>Pseudomonadati</taxon>
        <taxon>Pseudomonadota</taxon>
        <taxon>Gammaproteobacteria</taxon>
        <taxon>Pasteurellales</taxon>
        <taxon>Pasteurellaceae</taxon>
        <taxon>Avibacterium</taxon>
    </lineage>
</organism>
<feature type="domain" description="Type I restriction modification DNA specificity" evidence="5">
    <location>
        <begin position="419"/>
        <end position="578"/>
    </location>
</feature>
<keyword evidence="6" id="KW-0489">Methyltransferase</keyword>
<dbReference type="EMBL" id="UFSW01000003">
    <property type="protein sequence ID" value="SUV40885.1"/>
    <property type="molecule type" value="Genomic_DNA"/>
</dbReference>
<comment type="similarity">
    <text evidence="1">Belongs to the type-I restriction system S methylase family.</text>
</comment>
<name>A0A380Z2H8_AVIPA</name>
<evidence type="ECO:0000256" key="1">
    <source>
        <dbReference type="ARBA" id="ARBA00010923"/>
    </source>
</evidence>
<keyword evidence="6" id="KW-0808">Transferase</keyword>
<dbReference type="InterPro" id="IPR044946">
    <property type="entry name" value="Restrct_endonuc_typeI_TRD_sf"/>
</dbReference>
<dbReference type="SUPFAM" id="SSF116734">
    <property type="entry name" value="DNA methylase specificity domain"/>
    <property type="match status" value="2"/>
</dbReference>
<dbReference type="GO" id="GO:0009307">
    <property type="term" value="P:DNA restriction-modification system"/>
    <property type="evidence" value="ECO:0007669"/>
    <property type="project" value="UniProtKB-KW"/>
</dbReference>
<dbReference type="InterPro" id="IPR052021">
    <property type="entry name" value="Type-I_RS_S_subunit"/>
</dbReference>
<feature type="coiled-coil region" evidence="4">
    <location>
        <begin position="564"/>
        <end position="598"/>
    </location>
</feature>
<dbReference type="Proteomes" id="UP000254620">
    <property type="component" value="Unassembled WGS sequence"/>
</dbReference>
<dbReference type="InterPro" id="IPR000055">
    <property type="entry name" value="Restrct_endonuc_typeI_TRD"/>
</dbReference>
<keyword evidence="4" id="KW-0175">Coiled coil</keyword>
<evidence type="ECO:0000256" key="3">
    <source>
        <dbReference type="ARBA" id="ARBA00023125"/>
    </source>
</evidence>
<dbReference type="CDD" id="cd17292">
    <property type="entry name" value="RMtype1_S_LlaA17I_TRD2-CR2_like"/>
    <property type="match status" value="1"/>
</dbReference>
<dbReference type="GO" id="GO:0032259">
    <property type="term" value="P:methylation"/>
    <property type="evidence" value="ECO:0007669"/>
    <property type="project" value="UniProtKB-KW"/>
</dbReference>
<dbReference type="Gene3D" id="3.90.220.20">
    <property type="entry name" value="DNA methylase specificity domains"/>
    <property type="match status" value="2"/>
</dbReference>
<dbReference type="GO" id="GO:0008168">
    <property type="term" value="F:methyltransferase activity"/>
    <property type="evidence" value="ECO:0007669"/>
    <property type="project" value="UniProtKB-KW"/>
</dbReference>
<gene>
    <name evidence="6" type="ORF">NCTC10926_02945</name>
</gene>
<feature type="coiled-coil region" evidence="4">
    <location>
        <begin position="384"/>
        <end position="411"/>
    </location>
</feature>
<evidence type="ECO:0000256" key="4">
    <source>
        <dbReference type="SAM" id="Coils"/>
    </source>
</evidence>
<accession>A0A380Z2H8</accession>
<dbReference type="AlphaFoldDB" id="A0A380Z2H8"/>
<feature type="domain" description="Type I restriction modification DNA specificity" evidence="5">
    <location>
        <begin position="237"/>
        <end position="393"/>
    </location>
</feature>
<reference evidence="6 7" key="1">
    <citation type="submission" date="2018-06" db="EMBL/GenBank/DDBJ databases">
        <authorList>
            <consortium name="Pathogen Informatics"/>
            <person name="Doyle S."/>
        </authorList>
    </citation>
    <scope>NUCLEOTIDE SEQUENCE [LARGE SCALE GENOMIC DNA]</scope>
    <source>
        <strain evidence="6 7">NCTC10926</strain>
    </source>
</reference>
<keyword evidence="3" id="KW-0238">DNA-binding</keyword>
<keyword evidence="2" id="KW-0680">Restriction system</keyword>
<protein>
    <submittedName>
        <fullName evidence="6">Type I restriction-modification system methyltransferase subunit</fullName>
    </submittedName>
</protein>
<evidence type="ECO:0000259" key="5">
    <source>
        <dbReference type="Pfam" id="PF01420"/>
    </source>
</evidence>
<dbReference type="PANTHER" id="PTHR30408:SF13">
    <property type="entry name" value="TYPE I RESTRICTION ENZYME HINDI SPECIFICITY SUBUNIT"/>
    <property type="match status" value="1"/>
</dbReference>
<proteinExistence type="inferred from homology"/>
<dbReference type="PANTHER" id="PTHR30408">
    <property type="entry name" value="TYPE-1 RESTRICTION ENZYME ECOKI SPECIFICITY PROTEIN"/>
    <property type="match status" value="1"/>
</dbReference>
<dbReference type="Pfam" id="PF01420">
    <property type="entry name" value="Methylase_S"/>
    <property type="match status" value="2"/>
</dbReference>
<evidence type="ECO:0000313" key="7">
    <source>
        <dbReference type="Proteomes" id="UP000254620"/>
    </source>
</evidence>
<evidence type="ECO:0000256" key="2">
    <source>
        <dbReference type="ARBA" id="ARBA00022747"/>
    </source>
</evidence>